<reference evidence="1" key="1">
    <citation type="submission" date="2021-01" db="EMBL/GenBank/DDBJ databases">
        <title>KCTC 19127 draft genome.</title>
        <authorList>
            <person name="An D."/>
        </authorList>
    </citation>
    <scope>NUCLEOTIDE SEQUENCE</scope>
    <source>
        <strain evidence="1">KCTC 19127</strain>
    </source>
</reference>
<dbReference type="RefSeq" id="WP_205256643.1">
    <property type="nucleotide sequence ID" value="NZ_BAAAPV010000004.1"/>
</dbReference>
<dbReference type="InterPro" id="IPR012467">
    <property type="entry name" value="DUF1684"/>
</dbReference>
<organism evidence="1 2">
    <name type="scientific">Nakamurella flavida</name>
    <dbReference type="NCBI Taxonomy" id="363630"/>
    <lineage>
        <taxon>Bacteria</taxon>
        <taxon>Bacillati</taxon>
        <taxon>Actinomycetota</taxon>
        <taxon>Actinomycetes</taxon>
        <taxon>Nakamurellales</taxon>
        <taxon>Nakamurellaceae</taxon>
        <taxon>Nakamurella</taxon>
    </lineage>
</organism>
<evidence type="ECO:0000313" key="1">
    <source>
        <dbReference type="EMBL" id="MBM9476528.1"/>
    </source>
</evidence>
<evidence type="ECO:0000313" key="2">
    <source>
        <dbReference type="Proteomes" id="UP000663801"/>
    </source>
</evidence>
<dbReference type="Pfam" id="PF07920">
    <property type="entry name" value="DUF1684"/>
    <property type="match status" value="1"/>
</dbReference>
<dbReference type="AlphaFoldDB" id="A0A938YNY2"/>
<proteinExistence type="predicted"/>
<name>A0A938YNY2_9ACTN</name>
<dbReference type="Proteomes" id="UP000663801">
    <property type="component" value="Unassembled WGS sequence"/>
</dbReference>
<protein>
    <submittedName>
        <fullName evidence="1">DUF1684 domain-containing protein</fullName>
    </submittedName>
</protein>
<accession>A0A938YNY2</accession>
<sequence length="290" mass="30172">MADPHPSSPSTDTATATATAAAAAAHLAWQQERLQQVSGPVGNTALIDYQPVGAEPAAVRGLPATVRRVPGENGVRVTPTGPVRLHTAAGVTPLTGETLVNRLGVEGLPLLSSGGITVDVFGLDATAVELRIYDAAAPTRLAFAGIEVAEYDPRWAVDAVFRSSGEIQRVPWGFTRASDDGHTKAVPGTVEATIEGVPSVFTVFADGNHLVLVFADATTGRSSYAPGRFLRFPAVPDGAALTLDFNRAIVPPCGFSDFYSCPIPPAENRIAAAVVAGELRARRSGEQSSH</sequence>
<keyword evidence="2" id="KW-1185">Reference proteome</keyword>
<gene>
    <name evidence="1" type="ORF">JL107_08750</name>
</gene>
<dbReference type="PANTHER" id="PTHR41913">
    <property type="entry name" value="DUF1684 DOMAIN-CONTAINING PROTEIN"/>
    <property type="match status" value="1"/>
</dbReference>
<dbReference type="PANTHER" id="PTHR41913:SF1">
    <property type="entry name" value="DUF1684 DOMAIN-CONTAINING PROTEIN"/>
    <property type="match status" value="1"/>
</dbReference>
<comment type="caution">
    <text evidence="1">The sequence shown here is derived from an EMBL/GenBank/DDBJ whole genome shotgun (WGS) entry which is preliminary data.</text>
</comment>
<dbReference type="EMBL" id="JAERWL010000008">
    <property type="protein sequence ID" value="MBM9476528.1"/>
    <property type="molecule type" value="Genomic_DNA"/>
</dbReference>